<feature type="compositionally biased region" description="Low complexity" evidence="10">
    <location>
        <begin position="595"/>
        <end position="633"/>
    </location>
</feature>
<dbReference type="PANTHER" id="PTHR43806">
    <property type="entry name" value="PEPTIDASE S8"/>
    <property type="match status" value="1"/>
</dbReference>
<name>A0A6G0X2Q7_9STRA</name>
<protein>
    <recommendedName>
        <fullName evidence="8">subtilisin</fullName>
        <ecNumber evidence="8">3.4.21.62</ecNumber>
    </recommendedName>
</protein>
<dbReference type="InterPro" id="IPR015500">
    <property type="entry name" value="Peptidase_S8_subtilisin-rel"/>
</dbReference>
<dbReference type="Gene3D" id="3.50.4.10">
    <property type="entry name" value="Hepatocyte Growth Factor"/>
    <property type="match status" value="3"/>
</dbReference>
<dbReference type="InterPro" id="IPR036852">
    <property type="entry name" value="Peptidase_S8/S53_dom_sf"/>
</dbReference>
<keyword evidence="3" id="KW-0677">Repeat</keyword>
<evidence type="ECO:0000256" key="6">
    <source>
        <dbReference type="ARBA" id="ARBA00023157"/>
    </source>
</evidence>
<keyword evidence="11" id="KW-0732">Signal</keyword>
<evidence type="ECO:0000256" key="9">
    <source>
        <dbReference type="PROSITE-ProRule" id="PRU01240"/>
    </source>
</evidence>
<dbReference type="PANTHER" id="PTHR43806:SF67">
    <property type="entry name" value="EGF-LIKE DOMAIN-CONTAINING PROTEIN"/>
    <property type="match status" value="1"/>
</dbReference>
<reference evidence="13 14" key="1">
    <citation type="submission" date="2019-07" db="EMBL/GenBank/DDBJ databases">
        <title>Genomics analysis of Aphanomyces spp. identifies a new class of oomycete effector associated with host adaptation.</title>
        <authorList>
            <person name="Gaulin E."/>
        </authorList>
    </citation>
    <scope>NUCLEOTIDE SEQUENCE [LARGE SCALE GENOMIC DNA]</scope>
    <source>
        <strain evidence="13 14">ATCC 201684</strain>
    </source>
</reference>
<dbReference type="Gene3D" id="3.40.50.200">
    <property type="entry name" value="Peptidase S8/S53 domain"/>
    <property type="match status" value="1"/>
</dbReference>
<evidence type="ECO:0000313" key="13">
    <source>
        <dbReference type="EMBL" id="KAF0734168.1"/>
    </source>
</evidence>
<organism evidence="13 14">
    <name type="scientific">Aphanomyces euteiches</name>
    <dbReference type="NCBI Taxonomy" id="100861"/>
    <lineage>
        <taxon>Eukaryota</taxon>
        <taxon>Sar</taxon>
        <taxon>Stramenopiles</taxon>
        <taxon>Oomycota</taxon>
        <taxon>Saprolegniomycetes</taxon>
        <taxon>Saprolegniales</taxon>
        <taxon>Verrucalvaceae</taxon>
        <taxon>Aphanomyces</taxon>
    </lineage>
</organism>
<feature type="domain" description="Apple" evidence="12">
    <location>
        <begin position="636"/>
        <end position="706"/>
    </location>
</feature>
<dbReference type="GO" id="GO:0006508">
    <property type="term" value="P:proteolysis"/>
    <property type="evidence" value="ECO:0007669"/>
    <property type="project" value="UniProtKB-KW"/>
</dbReference>
<comment type="catalytic activity">
    <reaction evidence="7">
        <text>Hydrolysis of proteins with broad specificity for peptide bonds, and a preference for a large uncharged residue in P1. Hydrolyzes peptide amides.</text>
        <dbReference type="EC" id="3.4.21.62"/>
    </reaction>
</comment>
<keyword evidence="14" id="KW-1185">Reference proteome</keyword>
<dbReference type="AlphaFoldDB" id="A0A6G0X2Q7"/>
<evidence type="ECO:0000256" key="11">
    <source>
        <dbReference type="SAM" id="SignalP"/>
    </source>
</evidence>
<feature type="region of interest" description="Disordered" evidence="10">
    <location>
        <begin position="565"/>
        <end position="633"/>
    </location>
</feature>
<dbReference type="PRINTS" id="PR00723">
    <property type="entry name" value="SUBTILISIN"/>
</dbReference>
<accession>A0A6G0X2Q7</accession>
<dbReference type="Pfam" id="PF14295">
    <property type="entry name" value="PAN_4"/>
    <property type="match status" value="3"/>
</dbReference>
<feature type="chain" id="PRO_5026173178" description="subtilisin" evidence="11">
    <location>
        <begin position="34"/>
        <end position="782"/>
    </location>
</feature>
<gene>
    <name evidence="13" type="ORF">Ae201684_009036</name>
</gene>
<feature type="compositionally biased region" description="Pro residues" evidence="10">
    <location>
        <begin position="573"/>
        <end position="594"/>
    </location>
</feature>
<evidence type="ECO:0000313" key="14">
    <source>
        <dbReference type="Proteomes" id="UP000481153"/>
    </source>
</evidence>
<dbReference type="Proteomes" id="UP000481153">
    <property type="component" value="Unassembled WGS sequence"/>
</dbReference>
<sequence length="782" mass="82145">MHRRRYKRTPHLKTCVMLHKFLLLALGASYATAKISPSLSRRLEVNPAARPNIVVSFHQSQTESTTGIESVGNLESLSKPARAEFVRDTLQKQATESHAGLLQLLTPQIESTTSDISFESFYIDQKVYIENATPEILAQIQKLPNVKSIDEQVTFYLEPLLPSSSSSSSSASSSRIESVESTLPTEVWGIPKIEVPAVWKTGNTGQGIVVANIDTGVLGTHEALKNNWRRDYGWFDPTYNTTVPTDSQGHGTMTMGVVAGAVNGIGVAPGAQWIACVGCDAQGNCPQVVITRCAQWLLCPTDSTGKSDCSKAPHIISNSYNTEKTDALDDVIKAWRAAGIVPVFSNGNKGSARGCGVSSYPGSSLGAIAVGGSNDHDELSYFNSLGPAPDGRIKPDLLAPGSSIVSSSRSGNDTYDYSDGSSLAAPHVAGAVALYLHANPKATFDQIYAALTKSTVSDTLTMYTNTCGNISATTFPNNGYGYGRLNVRAALGLPDTTGACYALEKDTEYIGNDFANTSRASAALCCADCAATPGCELFTWKNENGGTCYLKNAKGLGSFGDGSISSILKANRPPTPSTPAPTPATTRTPPPFPTNIPTVTPSATKATTAAPATTIKPTTTKKPTAAPTTAKPAETCQSIQNNVDYVGFDLKSTSQSSANACCADCAATPGCKLFVWTDFAGGTCWLKHTVGVKSTQSGAKAGLLPTKSSSSSCGAQKINVDYPGNDVGATQRATPDLCCDDCKTTTGCHQYVWTNFQGGTCWLKSAKGKAKPNDGAVAASLA</sequence>
<evidence type="ECO:0000259" key="12">
    <source>
        <dbReference type="SMART" id="SM00223"/>
    </source>
</evidence>
<dbReference type="PROSITE" id="PS51892">
    <property type="entry name" value="SUBTILASE"/>
    <property type="match status" value="1"/>
</dbReference>
<feature type="domain" description="Apple" evidence="12">
    <location>
        <begin position="500"/>
        <end position="570"/>
    </location>
</feature>
<feature type="signal peptide" evidence="11">
    <location>
        <begin position="1"/>
        <end position="33"/>
    </location>
</feature>
<keyword evidence="2 9" id="KW-0645">Protease</keyword>
<evidence type="ECO:0000256" key="5">
    <source>
        <dbReference type="ARBA" id="ARBA00022825"/>
    </source>
</evidence>
<dbReference type="EC" id="3.4.21.62" evidence="8"/>
<feature type="active site" description="Charge relay system" evidence="9">
    <location>
        <position position="214"/>
    </location>
</feature>
<dbReference type="GO" id="GO:0005576">
    <property type="term" value="C:extracellular region"/>
    <property type="evidence" value="ECO:0007669"/>
    <property type="project" value="InterPro"/>
</dbReference>
<evidence type="ECO:0000256" key="8">
    <source>
        <dbReference type="ARBA" id="ARBA00023619"/>
    </source>
</evidence>
<dbReference type="CDD" id="cd01100">
    <property type="entry name" value="APPLE_Factor_XI_like"/>
    <property type="match status" value="1"/>
</dbReference>
<dbReference type="EMBL" id="VJMJ01000117">
    <property type="protein sequence ID" value="KAF0734168.1"/>
    <property type="molecule type" value="Genomic_DNA"/>
</dbReference>
<dbReference type="InterPro" id="IPR000177">
    <property type="entry name" value="Apple"/>
</dbReference>
<feature type="active site" description="Charge relay system" evidence="9">
    <location>
        <position position="250"/>
    </location>
</feature>
<proteinExistence type="inferred from homology"/>
<keyword evidence="5 9" id="KW-0720">Serine protease</keyword>
<dbReference type="InterPro" id="IPR003609">
    <property type="entry name" value="Pan_app"/>
</dbReference>
<dbReference type="SUPFAM" id="SSF52743">
    <property type="entry name" value="Subtilisin-like"/>
    <property type="match status" value="1"/>
</dbReference>
<evidence type="ECO:0000256" key="1">
    <source>
        <dbReference type="ARBA" id="ARBA00011073"/>
    </source>
</evidence>
<dbReference type="Pfam" id="PF00082">
    <property type="entry name" value="Peptidase_S8"/>
    <property type="match status" value="1"/>
</dbReference>
<keyword evidence="4 9" id="KW-0378">Hydrolase</keyword>
<comment type="similarity">
    <text evidence="1 9">Belongs to the peptidase S8 family.</text>
</comment>
<evidence type="ECO:0000256" key="10">
    <source>
        <dbReference type="SAM" id="MobiDB-lite"/>
    </source>
</evidence>
<dbReference type="SMART" id="SM00223">
    <property type="entry name" value="APPLE"/>
    <property type="match status" value="2"/>
</dbReference>
<dbReference type="VEuPathDB" id="FungiDB:AeMF1_013925"/>
<dbReference type="GO" id="GO:0004252">
    <property type="term" value="F:serine-type endopeptidase activity"/>
    <property type="evidence" value="ECO:0007669"/>
    <property type="project" value="UniProtKB-UniRule"/>
</dbReference>
<evidence type="ECO:0000256" key="7">
    <source>
        <dbReference type="ARBA" id="ARBA00023529"/>
    </source>
</evidence>
<keyword evidence="6" id="KW-1015">Disulfide bond</keyword>
<dbReference type="InterPro" id="IPR000209">
    <property type="entry name" value="Peptidase_S8/S53_dom"/>
</dbReference>
<evidence type="ECO:0000256" key="3">
    <source>
        <dbReference type="ARBA" id="ARBA00022737"/>
    </source>
</evidence>
<comment type="caution">
    <text evidence="13">The sequence shown here is derived from an EMBL/GenBank/DDBJ whole genome shotgun (WGS) entry which is preliminary data.</text>
</comment>
<dbReference type="InterPro" id="IPR050131">
    <property type="entry name" value="Peptidase_S8_subtilisin-like"/>
</dbReference>
<evidence type="ECO:0000256" key="4">
    <source>
        <dbReference type="ARBA" id="ARBA00022801"/>
    </source>
</evidence>
<feature type="active site" description="Charge relay system" evidence="9">
    <location>
        <position position="422"/>
    </location>
</feature>
<evidence type="ECO:0000256" key="2">
    <source>
        <dbReference type="ARBA" id="ARBA00022670"/>
    </source>
</evidence>